<feature type="domain" description="DUF4906" evidence="2">
    <location>
        <begin position="317"/>
        <end position="415"/>
    </location>
</feature>
<dbReference type="PROSITE" id="PS51257">
    <property type="entry name" value="PROKAR_LIPOPROTEIN"/>
    <property type="match status" value="1"/>
</dbReference>
<protein>
    <submittedName>
        <fullName evidence="3">DUF4906 domain-containing protein</fullName>
    </submittedName>
</protein>
<feature type="region of interest" description="Disordered" evidence="1">
    <location>
        <begin position="327"/>
        <end position="351"/>
    </location>
</feature>
<evidence type="ECO:0000313" key="4">
    <source>
        <dbReference type="Proteomes" id="UP000434604"/>
    </source>
</evidence>
<evidence type="ECO:0000256" key="1">
    <source>
        <dbReference type="SAM" id="MobiDB-lite"/>
    </source>
</evidence>
<sequence length="1039" mass="117398">MKRFVQYIVISLIAFAVTGCQNNFLSEERIGKGNAAVSATLDFTPMSSALSQTRAAGGALKEIKSLHILLYNEDGNLRRSWTQNEVQKDLRNYNVTFENRADTDAENGHKAESTTARVTFTLPGEIEYGKYYIYAVANIPDLLTDYAENIKTVDDLKSIPLTWDNTKNEETGEYNVVNNAQMLGCFTNSTSSNYSGDESLVINSKNVKLHAWLRRAASKVTIAYDGSALKEGVFIYLQSVQIKDIPSQCYLGKENNVGKEGYTLDVPTTGPDMIDGEIITYHKGDISDNFEYGEGCADHRVTVGSPHFGSHEETAPALYFYENMQGADSSMPDKRQDSDNNGILDFPGLPNKPDKYPDYRLKDDVLYGTYIEVHAHYISNNSERLGNGHIIYRFMLGQDVKKDYNAKRNCHYKLTLKFKNFANEADWHIEYEEPEPGVMTPEPYYISYLYKHSMMYPIKVNTGGRKIEYIKAEIEENNWAPHNAGGDIYYTGAPNGVAAPWNGFLSLHKTTETVLYVEKIGSNEAYYKTAPKRGEREYKNFTLPVGKTFEEFTTDGSEKDDKYRIEKHPTEANTYNIYIPMYTRAKQMISTTGYTGNNPYVAYQRKARVKFTTKLEGLDECFVNEVPIYQVRRVVNPKGIYRSFGNNKSFHVVLKRLPGEDQQMFTTFQSEGPWKAYVVKKHNGDGITLSVTSDKTELKDDPEHGKTIYGRTGSVIDFSVDFSGSSSENRYAIIRVEYHNYTCQHLIFVRQGDKPDDLVTGGVKWYAKNMRTSTELASTPLDEGSLFKFGNWLQPIDALSNKNPFEPWINVTAEAFKVYPEDGLTNAETGAKMEWTTITSHGKTETFGNPQMANARVATAADFWELRKEGSNVEQGYGVLYGDDATKTADDIVEVYGYDYENNTQGRGMRGCFAYNSETGKSVFFPIGASGYGHRKQSYPYPGWGDNETLNGVLRYAAGRTKLYPDPKERPLFYDIYKRPGAIYWLNAEIPQNQLTPTDGPSLGWDINYFSFDFNFISTSNMIRPSGSDACFVRCVVNP</sequence>
<dbReference type="Pfam" id="PF16249">
    <property type="entry name" value="DUF4906"/>
    <property type="match status" value="1"/>
</dbReference>
<name>A0A7J5Q139_9BACE</name>
<dbReference type="EMBL" id="WDED01000004">
    <property type="protein sequence ID" value="KAB6149408.1"/>
    <property type="molecule type" value="Genomic_DNA"/>
</dbReference>
<accession>A0A7J5Q139</accession>
<dbReference type="RefSeq" id="WP_120143870.1">
    <property type="nucleotide sequence ID" value="NZ_JBCHGU010000001.1"/>
</dbReference>
<dbReference type="Proteomes" id="UP000434604">
    <property type="component" value="Unassembled WGS sequence"/>
</dbReference>
<comment type="caution">
    <text evidence="3">The sequence shown here is derived from an EMBL/GenBank/DDBJ whole genome shotgun (WGS) entry which is preliminary data.</text>
</comment>
<evidence type="ECO:0000259" key="2">
    <source>
        <dbReference type="Pfam" id="PF16249"/>
    </source>
</evidence>
<gene>
    <name evidence="3" type="ORF">GA398_04010</name>
</gene>
<dbReference type="InterPro" id="IPR032594">
    <property type="entry name" value="DUF4906"/>
</dbReference>
<proteinExistence type="predicted"/>
<reference evidence="3 4" key="1">
    <citation type="journal article" date="2019" name="Nat. Med.">
        <title>A library of human gut bacterial isolates paired with longitudinal multiomics data enables mechanistic microbiome research.</title>
        <authorList>
            <person name="Poyet M."/>
            <person name="Groussin M."/>
            <person name="Gibbons S.M."/>
            <person name="Avila-Pacheco J."/>
            <person name="Jiang X."/>
            <person name="Kearney S.M."/>
            <person name="Perrotta A.R."/>
            <person name="Berdy B."/>
            <person name="Zhao S."/>
            <person name="Lieberman T.D."/>
            <person name="Swanson P.K."/>
            <person name="Smith M."/>
            <person name="Roesemann S."/>
            <person name="Alexander J.E."/>
            <person name="Rich S.A."/>
            <person name="Livny J."/>
            <person name="Vlamakis H."/>
            <person name="Clish C."/>
            <person name="Bullock K."/>
            <person name="Deik A."/>
            <person name="Scott J."/>
            <person name="Pierce K.A."/>
            <person name="Xavier R.J."/>
            <person name="Alm E.J."/>
        </authorList>
    </citation>
    <scope>NUCLEOTIDE SEQUENCE [LARGE SCALE GENOMIC DNA]</scope>
    <source>
        <strain evidence="3 4">BIOML-A58</strain>
    </source>
</reference>
<organism evidence="3 4">
    <name type="scientific">Bacteroides xylanisolvens</name>
    <dbReference type="NCBI Taxonomy" id="371601"/>
    <lineage>
        <taxon>Bacteria</taxon>
        <taxon>Pseudomonadati</taxon>
        <taxon>Bacteroidota</taxon>
        <taxon>Bacteroidia</taxon>
        <taxon>Bacteroidales</taxon>
        <taxon>Bacteroidaceae</taxon>
        <taxon>Bacteroides</taxon>
    </lineage>
</organism>
<evidence type="ECO:0000313" key="3">
    <source>
        <dbReference type="EMBL" id="KAB6149408.1"/>
    </source>
</evidence>
<dbReference type="AlphaFoldDB" id="A0A7J5Q139"/>